<comment type="caution">
    <text evidence="1">The sequence shown here is derived from an EMBL/GenBank/DDBJ whole genome shotgun (WGS) entry which is preliminary data.</text>
</comment>
<proteinExistence type="predicted"/>
<reference evidence="2" key="1">
    <citation type="journal article" date="2023" name="G3 (Bethesda)">
        <title>Genome assembly and association tests identify interacting loci associated with vigor, precocity, and sex in interspecific pistachio rootstocks.</title>
        <authorList>
            <person name="Palmer W."/>
            <person name="Jacygrad E."/>
            <person name="Sagayaradj S."/>
            <person name="Cavanaugh K."/>
            <person name="Han R."/>
            <person name="Bertier L."/>
            <person name="Beede B."/>
            <person name="Kafkas S."/>
            <person name="Golino D."/>
            <person name="Preece J."/>
            <person name="Michelmore R."/>
        </authorList>
    </citation>
    <scope>NUCLEOTIDE SEQUENCE [LARGE SCALE GENOMIC DNA]</scope>
</reference>
<name>A0ACC0YYD6_9ROSI</name>
<gene>
    <name evidence="1" type="ORF">Pint_18876</name>
</gene>
<dbReference type="EMBL" id="CM047739">
    <property type="protein sequence ID" value="KAJ0042820.1"/>
    <property type="molecule type" value="Genomic_DNA"/>
</dbReference>
<organism evidence="1 2">
    <name type="scientific">Pistacia integerrima</name>
    <dbReference type="NCBI Taxonomy" id="434235"/>
    <lineage>
        <taxon>Eukaryota</taxon>
        <taxon>Viridiplantae</taxon>
        <taxon>Streptophyta</taxon>
        <taxon>Embryophyta</taxon>
        <taxon>Tracheophyta</taxon>
        <taxon>Spermatophyta</taxon>
        <taxon>Magnoliopsida</taxon>
        <taxon>eudicotyledons</taxon>
        <taxon>Gunneridae</taxon>
        <taxon>Pentapetalae</taxon>
        <taxon>rosids</taxon>
        <taxon>malvids</taxon>
        <taxon>Sapindales</taxon>
        <taxon>Anacardiaceae</taxon>
        <taxon>Pistacia</taxon>
    </lineage>
</organism>
<protein>
    <submittedName>
        <fullName evidence="1">Uncharacterized protein</fullName>
    </submittedName>
</protein>
<evidence type="ECO:0000313" key="1">
    <source>
        <dbReference type="EMBL" id="KAJ0042820.1"/>
    </source>
</evidence>
<keyword evidence="2" id="KW-1185">Reference proteome</keyword>
<dbReference type="Proteomes" id="UP001163603">
    <property type="component" value="Chromosome 4"/>
</dbReference>
<accession>A0ACC0YYD6</accession>
<sequence>MADNKEKMCYNAGVAKGQTQEKANNAVQSAKKSVLGAGEQVKVQTLGAIDAVKKATGMKK</sequence>
<evidence type="ECO:0000313" key="2">
    <source>
        <dbReference type="Proteomes" id="UP001163603"/>
    </source>
</evidence>